<evidence type="ECO:0000256" key="5">
    <source>
        <dbReference type="PROSITE-ProRule" id="PRU00277"/>
    </source>
</evidence>
<accession>A0A0G4G8R1</accession>
<evidence type="ECO:0000256" key="3">
    <source>
        <dbReference type="ARBA" id="ARBA00023110"/>
    </source>
</evidence>
<evidence type="ECO:0000313" key="8">
    <source>
        <dbReference type="Proteomes" id="UP000041254"/>
    </source>
</evidence>
<dbReference type="Gene3D" id="3.10.50.40">
    <property type="match status" value="1"/>
</dbReference>
<proteinExistence type="predicted"/>
<dbReference type="PANTHER" id="PTHR10516:SF443">
    <property type="entry name" value="FK506-BINDING PROTEIN 59-RELATED"/>
    <property type="match status" value="1"/>
</dbReference>
<dbReference type="PANTHER" id="PTHR10516">
    <property type="entry name" value="PEPTIDYL-PROLYL CIS-TRANS ISOMERASE"/>
    <property type="match status" value="1"/>
</dbReference>
<dbReference type="Proteomes" id="UP000041254">
    <property type="component" value="Unassembled WGS sequence"/>
</dbReference>
<dbReference type="AlphaFoldDB" id="A0A0G4G8R1"/>
<dbReference type="InterPro" id="IPR046357">
    <property type="entry name" value="PPIase_dom_sf"/>
</dbReference>
<dbReference type="InterPro" id="IPR050689">
    <property type="entry name" value="FKBP-type_PPIase"/>
</dbReference>
<evidence type="ECO:0000259" key="6">
    <source>
        <dbReference type="PROSITE" id="PS50059"/>
    </source>
</evidence>
<feature type="domain" description="PPIase FKBP-type" evidence="6">
    <location>
        <begin position="23"/>
        <end position="117"/>
    </location>
</feature>
<dbReference type="InterPro" id="IPR001179">
    <property type="entry name" value="PPIase_FKBP_dom"/>
</dbReference>
<sequence>MSRITQLAKEIITPGNGPVVQAGMRTTVHATGNVRQPGGALKKFWSTRDPGQQPFQFNAGKGEVIAGWDQGVLGMKVGEKANIMIPANMGYGSSGFPAWGIPPDADLCFEIEVLQTAG</sequence>
<dbReference type="PROSITE" id="PS50059">
    <property type="entry name" value="FKBP_PPIASE"/>
    <property type="match status" value="1"/>
</dbReference>
<dbReference type="EC" id="5.2.1.8" evidence="2 5"/>
<comment type="catalytic activity">
    <reaction evidence="1 5">
        <text>[protein]-peptidylproline (omega=180) = [protein]-peptidylproline (omega=0)</text>
        <dbReference type="Rhea" id="RHEA:16237"/>
        <dbReference type="Rhea" id="RHEA-COMP:10747"/>
        <dbReference type="Rhea" id="RHEA-COMP:10748"/>
        <dbReference type="ChEBI" id="CHEBI:83833"/>
        <dbReference type="ChEBI" id="CHEBI:83834"/>
        <dbReference type="EC" id="5.2.1.8"/>
    </reaction>
</comment>
<dbReference type="PhylomeDB" id="A0A0G4G8R1"/>
<organism evidence="7 8">
    <name type="scientific">Vitrella brassicaformis (strain CCMP3155)</name>
    <dbReference type="NCBI Taxonomy" id="1169540"/>
    <lineage>
        <taxon>Eukaryota</taxon>
        <taxon>Sar</taxon>
        <taxon>Alveolata</taxon>
        <taxon>Colpodellida</taxon>
        <taxon>Vitrellaceae</taxon>
        <taxon>Vitrella</taxon>
    </lineage>
</organism>
<keyword evidence="4 5" id="KW-0413">Isomerase</keyword>
<keyword evidence="3 5" id="KW-0697">Rotamase</keyword>
<gene>
    <name evidence="7" type="ORF">Vbra_3277</name>
</gene>
<dbReference type="OrthoDB" id="1902587at2759"/>
<dbReference type="Pfam" id="PF00254">
    <property type="entry name" value="FKBP_C"/>
    <property type="match status" value="1"/>
</dbReference>
<evidence type="ECO:0000256" key="2">
    <source>
        <dbReference type="ARBA" id="ARBA00013194"/>
    </source>
</evidence>
<dbReference type="OMA" id="AKIHCSP"/>
<keyword evidence="8" id="KW-1185">Reference proteome</keyword>
<name>A0A0G4G8R1_VITBC</name>
<reference evidence="7 8" key="1">
    <citation type="submission" date="2014-11" db="EMBL/GenBank/DDBJ databases">
        <authorList>
            <person name="Zhu J."/>
            <person name="Qi W."/>
            <person name="Song R."/>
        </authorList>
    </citation>
    <scope>NUCLEOTIDE SEQUENCE [LARGE SCALE GENOMIC DNA]</scope>
</reference>
<protein>
    <recommendedName>
        <fullName evidence="2 5">peptidylprolyl isomerase</fullName>
        <ecNumber evidence="2 5">5.2.1.8</ecNumber>
    </recommendedName>
</protein>
<dbReference type="STRING" id="1169540.A0A0G4G8R1"/>
<dbReference type="EMBL" id="CDMY01000592">
    <property type="protein sequence ID" value="CEM25102.1"/>
    <property type="molecule type" value="Genomic_DNA"/>
</dbReference>
<dbReference type="VEuPathDB" id="CryptoDB:Vbra_3277"/>
<evidence type="ECO:0000256" key="1">
    <source>
        <dbReference type="ARBA" id="ARBA00000971"/>
    </source>
</evidence>
<dbReference type="InParanoid" id="A0A0G4G8R1"/>
<evidence type="ECO:0000256" key="4">
    <source>
        <dbReference type="ARBA" id="ARBA00023235"/>
    </source>
</evidence>
<dbReference type="GO" id="GO:0005737">
    <property type="term" value="C:cytoplasm"/>
    <property type="evidence" value="ECO:0007669"/>
    <property type="project" value="TreeGrafter"/>
</dbReference>
<dbReference type="SUPFAM" id="SSF54534">
    <property type="entry name" value="FKBP-like"/>
    <property type="match status" value="1"/>
</dbReference>
<dbReference type="GO" id="GO:0003755">
    <property type="term" value="F:peptidyl-prolyl cis-trans isomerase activity"/>
    <property type="evidence" value="ECO:0007669"/>
    <property type="project" value="UniProtKB-KW"/>
</dbReference>
<evidence type="ECO:0000313" key="7">
    <source>
        <dbReference type="EMBL" id="CEM25102.1"/>
    </source>
</evidence>